<keyword evidence="4 6" id="KW-1133">Transmembrane helix</keyword>
<feature type="transmembrane region" description="Helical" evidence="6">
    <location>
        <begin position="40"/>
        <end position="68"/>
    </location>
</feature>
<dbReference type="PANTHER" id="PTHR30250">
    <property type="entry name" value="PST FAMILY PREDICTED COLANIC ACID TRANSPORTER"/>
    <property type="match status" value="1"/>
</dbReference>
<reference evidence="7 8" key="1">
    <citation type="submission" date="2024-09" db="EMBL/GenBank/DDBJ databases">
        <authorList>
            <person name="Sun Q."/>
            <person name="Mori K."/>
        </authorList>
    </citation>
    <scope>NUCLEOTIDE SEQUENCE [LARGE SCALE GENOMIC DNA]</scope>
    <source>
        <strain evidence="7 8">CICC 11035S</strain>
    </source>
</reference>
<name>A0ABV6SD16_9SPHN</name>
<dbReference type="InterPro" id="IPR050833">
    <property type="entry name" value="Poly_Biosynth_Transport"/>
</dbReference>
<feature type="transmembrane region" description="Helical" evidence="6">
    <location>
        <begin position="115"/>
        <end position="136"/>
    </location>
</feature>
<feature type="transmembrane region" description="Helical" evidence="6">
    <location>
        <begin position="399"/>
        <end position="417"/>
    </location>
</feature>
<evidence type="ECO:0000256" key="5">
    <source>
        <dbReference type="ARBA" id="ARBA00023136"/>
    </source>
</evidence>
<dbReference type="EMBL" id="JBHLTM010000077">
    <property type="protein sequence ID" value="MFC0686866.1"/>
    <property type="molecule type" value="Genomic_DNA"/>
</dbReference>
<evidence type="ECO:0000256" key="6">
    <source>
        <dbReference type="SAM" id="Phobius"/>
    </source>
</evidence>
<evidence type="ECO:0000256" key="3">
    <source>
        <dbReference type="ARBA" id="ARBA00022692"/>
    </source>
</evidence>
<organism evidence="7 8">
    <name type="scientific">Novosphingobium clariflavum</name>
    <dbReference type="NCBI Taxonomy" id="2029884"/>
    <lineage>
        <taxon>Bacteria</taxon>
        <taxon>Pseudomonadati</taxon>
        <taxon>Pseudomonadota</taxon>
        <taxon>Alphaproteobacteria</taxon>
        <taxon>Sphingomonadales</taxon>
        <taxon>Sphingomonadaceae</taxon>
        <taxon>Novosphingobium</taxon>
    </lineage>
</organism>
<dbReference type="Pfam" id="PF13440">
    <property type="entry name" value="Polysacc_synt_3"/>
    <property type="match status" value="1"/>
</dbReference>
<evidence type="ECO:0000313" key="8">
    <source>
        <dbReference type="Proteomes" id="UP001589858"/>
    </source>
</evidence>
<keyword evidence="5 6" id="KW-0472">Membrane</keyword>
<protein>
    <submittedName>
        <fullName evidence="7">Lipopolysaccharide biosynthesis protein</fullName>
    </submittedName>
</protein>
<comment type="caution">
    <text evidence="7">The sequence shown here is derived from an EMBL/GenBank/DDBJ whole genome shotgun (WGS) entry which is preliminary data.</text>
</comment>
<proteinExistence type="predicted"/>
<feature type="transmembrane region" description="Helical" evidence="6">
    <location>
        <begin position="197"/>
        <end position="220"/>
    </location>
</feature>
<dbReference type="RefSeq" id="WP_267223673.1">
    <property type="nucleotide sequence ID" value="NZ_JAPCWC010000026.1"/>
</dbReference>
<comment type="subcellular location">
    <subcellularLocation>
        <location evidence="1">Cell membrane</location>
        <topology evidence="1">Multi-pass membrane protein</topology>
    </subcellularLocation>
</comment>
<dbReference type="Proteomes" id="UP001589858">
    <property type="component" value="Unassembled WGS sequence"/>
</dbReference>
<evidence type="ECO:0000256" key="2">
    <source>
        <dbReference type="ARBA" id="ARBA00022475"/>
    </source>
</evidence>
<keyword evidence="2" id="KW-1003">Cell membrane</keyword>
<evidence type="ECO:0000313" key="7">
    <source>
        <dbReference type="EMBL" id="MFC0686866.1"/>
    </source>
</evidence>
<keyword evidence="8" id="KW-1185">Reference proteome</keyword>
<keyword evidence="3 6" id="KW-0812">Transmembrane</keyword>
<feature type="transmembrane region" description="Helical" evidence="6">
    <location>
        <begin position="148"/>
        <end position="168"/>
    </location>
</feature>
<dbReference type="PANTHER" id="PTHR30250:SF31">
    <property type="entry name" value="INNER MEMBRANE PROTEIN YGHQ"/>
    <property type="match status" value="1"/>
</dbReference>
<evidence type="ECO:0000256" key="4">
    <source>
        <dbReference type="ARBA" id="ARBA00022989"/>
    </source>
</evidence>
<feature type="transmembrane region" description="Helical" evidence="6">
    <location>
        <begin position="364"/>
        <end position="387"/>
    </location>
</feature>
<gene>
    <name evidence="7" type="ORF">ACFFF8_19970</name>
</gene>
<accession>A0ABV6SD16</accession>
<feature type="transmembrane region" description="Helical" evidence="6">
    <location>
        <begin position="323"/>
        <end position="344"/>
    </location>
</feature>
<evidence type="ECO:0000256" key="1">
    <source>
        <dbReference type="ARBA" id="ARBA00004651"/>
    </source>
</evidence>
<sequence>MKSLSIKAFNRKTLNVKHWFADGVFRTIVRNASYLGSGKLVAAVLGLVALACAGRGMTPALFGTLVIIHSYANGVGALVKFQTWQFIVRYGTPALGRGDIGELRDVTGFAFGLDLASGLVGLVGGLALLPFLAGWFDIPAEDVHLAMVYCLLIPTMTAATPTGVLRVLDRFDQLALQQLVTPALRALGGVISYFGNFGFIGFMITWFVADLAGDLCLWIMSVIELRRSGIAGALRPGLIGPGRRLKTAWDFVWTTNIAHSIWAAWGPVSNLIVGAMLGPTSAGLFKIAATFFDSASKPADLMSRSFYPEIMRLDPASRHPWQLAIRSAFISGGMGLLILLVVMVGGEPVIGLVFGKRYVEAYDLLQLMTASLIVTMASFPLESLLYMAGRQRSALVSEGTAAAGYALLLFVLIHFFGITGAGLAYVAGVSLKALFMLLPTLWAYRERDKLVSVMAPEAQA</sequence>
<feature type="transmembrane region" description="Helical" evidence="6">
    <location>
        <begin position="423"/>
        <end position="444"/>
    </location>
</feature>